<dbReference type="CDD" id="cd04747">
    <property type="entry name" value="OYE_like_5_FMN"/>
    <property type="match status" value="1"/>
</dbReference>
<dbReference type="InterPro" id="IPR045247">
    <property type="entry name" value="Oye-like"/>
</dbReference>
<accession>A0ABS2SP65</accession>
<dbReference type="PANTHER" id="PTHR22893:SF55">
    <property type="entry name" value="OXIDOREDUCTASE-RELATED"/>
    <property type="match status" value="1"/>
</dbReference>
<protein>
    <submittedName>
        <fullName evidence="3">2,4-dienoyl-CoA reductase-like NADH-dependent reductase (Old Yellow Enzyme family)</fullName>
    </submittedName>
</protein>
<evidence type="ECO:0000313" key="3">
    <source>
        <dbReference type="EMBL" id="MBM7837313.1"/>
    </source>
</evidence>
<proteinExistence type="predicted"/>
<name>A0ABS2SP65_9BACI</name>
<evidence type="ECO:0000259" key="2">
    <source>
        <dbReference type="Pfam" id="PF00724"/>
    </source>
</evidence>
<dbReference type="RefSeq" id="WP_204464225.1">
    <property type="nucleotide sequence ID" value="NZ_JAFBCV010000001.1"/>
</dbReference>
<sequence>MDNYSSTKTLFEPFSFGRGQLQSRVVMAPMTRAFSPNGVPGKDVASYYRKRAGHGVGLIVTEGTAINHPAAVSHPDIPRFHGEDALAGWAYVVKEVHQAGGKIIPQLWHVGAARKQGDGPNVEAPPVSPSGVGLGGNEHGVALTKEEIKEMIQAYATAAANAEKIGFDGIELHGAHGYLIDQFLWEQTNKRTDEYGGDIAGRTRFATEVIRACREATSPDFPIVFRFSQWKGGVYDAKLAKTPEELKQLLTPLVEAGVDLFHCSTRRIWEAEFAGEEPLNLAGWTKKLTGKPVISVGSLGINHAFLSTKSNGEQTIEDNLRLVDEKLNAGEFDLVAVGRALLADPEWAEKVRENRLDDAILYTKDAEKELI</sequence>
<dbReference type="Pfam" id="PF00724">
    <property type="entry name" value="Oxidored_FMN"/>
    <property type="match status" value="1"/>
</dbReference>
<feature type="domain" description="NADH:flavin oxidoreductase/NADH oxidase N-terminal" evidence="2">
    <location>
        <begin position="10"/>
        <end position="356"/>
    </location>
</feature>
<dbReference type="InterPro" id="IPR013785">
    <property type="entry name" value="Aldolase_TIM"/>
</dbReference>
<feature type="region of interest" description="Disordered" evidence="1">
    <location>
        <begin position="116"/>
        <end position="136"/>
    </location>
</feature>
<reference evidence="3" key="1">
    <citation type="submission" date="2021-01" db="EMBL/GenBank/DDBJ databases">
        <title>Genomic Encyclopedia of Type Strains, Phase IV (KMG-IV): sequencing the most valuable type-strain genomes for metagenomic binning, comparative biology and taxonomic classification.</title>
        <authorList>
            <person name="Goeker M."/>
        </authorList>
    </citation>
    <scope>NUCLEOTIDE SEQUENCE</scope>
    <source>
        <strain evidence="3">DSM 21943</strain>
    </source>
</reference>
<dbReference type="EMBL" id="JAFBCV010000001">
    <property type="protein sequence ID" value="MBM7837313.1"/>
    <property type="molecule type" value="Genomic_DNA"/>
</dbReference>
<dbReference type="PANTHER" id="PTHR22893">
    <property type="entry name" value="NADH OXIDOREDUCTASE-RELATED"/>
    <property type="match status" value="1"/>
</dbReference>
<evidence type="ECO:0000256" key="1">
    <source>
        <dbReference type="SAM" id="MobiDB-lite"/>
    </source>
</evidence>
<comment type="caution">
    <text evidence="3">The sequence shown here is derived from an EMBL/GenBank/DDBJ whole genome shotgun (WGS) entry which is preliminary data.</text>
</comment>
<dbReference type="Gene3D" id="3.20.20.70">
    <property type="entry name" value="Aldolase class I"/>
    <property type="match status" value="1"/>
</dbReference>
<dbReference type="InterPro" id="IPR001155">
    <property type="entry name" value="OxRdtase_FMN_N"/>
</dbReference>
<dbReference type="SUPFAM" id="SSF51395">
    <property type="entry name" value="FMN-linked oxidoreductases"/>
    <property type="match status" value="1"/>
</dbReference>
<keyword evidence="4" id="KW-1185">Reference proteome</keyword>
<dbReference type="Proteomes" id="UP001179280">
    <property type="component" value="Unassembled WGS sequence"/>
</dbReference>
<evidence type="ECO:0000313" key="4">
    <source>
        <dbReference type="Proteomes" id="UP001179280"/>
    </source>
</evidence>
<organism evidence="3 4">
    <name type="scientific">Shouchella xiaoxiensis</name>
    <dbReference type="NCBI Taxonomy" id="766895"/>
    <lineage>
        <taxon>Bacteria</taxon>
        <taxon>Bacillati</taxon>
        <taxon>Bacillota</taxon>
        <taxon>Bacilli</taxon>
        <taxon>Bacillales</taxon>
        <taxon>Bacillaceae</taxon>
        <taxon>Shouchella</taxon>
    </lineage>
</organism>
<gene>
    <name evidence="3" type="ORF">JOC54_000544</name>
</gene>